<dbReference type="Proteomes" id="UP000054538">
    <property type="component" value="Unassembled WGS sequence"/>
</dbReference>
<accession>A0A0D0DTF8</accession>
<gene>
    <name evidence="2" type="ORF">PAXRUDRAFT_825238</name>
</gene>
<dbReference type="HOGENOM" id="CLU_104721_0_0_1"/>
<protein>
    <submittedName>
        <fullName evidence="2">Uncharacterized protein</fullName>
    </submittedName>
</protein>
<evidence type="ECO:0000256" key="1">
    <source>
        <dbReference type="SAM" id="Phobius"/>
    </source>
</evidence>
<dbReference type="OrthoDB" id="3264219at2759"/>
<dbReference type="InParanoid" id="A0A0D0DTF8"/>
<feature type="transmembrane region" description="Helical" evidence="1">
    <location>
        <begin position="51"/>
        <end position="76"/>
    </location>
</feature>
<name>A0A0D0DTF8_9AGAM</name>
<keyword evidence="1" id="KW-1133">Transmembrane helix</keyword>
<dbReference type="AlphaFoldDB" id="A0A0D0DTF8"/>
<reference evidence="3" key="2">
    <citation type="submission" date="2015-01" db="EMBL/GenBank/DDBJ databases">
        <title>Evolutionary Origins and Diversification of the Mycorrhizal Mutualists.</title>
        <authorList>
            <consortium name="DOE Joint Genome Institute"/>
            <consortium name="Mycorrhizal Genomics Consortium"/>
            <person name="Kohler A."/>
            <person name="Kuo A."/>
            <person name="Nagy L.G."/>
            <person name="Floudas D."/>
            <person name="Copeland A."/>
            <person name="Barry K.W."/>
            <person name="Cichocki N."/>
            <person name="Veneault-Fourrey C."/>
            <person name="LaButti K."/>
            <person name="Lindquist E.A."/>
            <person name="Lipzen A."/>
            <person name="Lundell T."/>
            <person name="Morin E."/>
            <person name="Murat C."/>
            <person name="Riley R."/>
            <person name="Ohm R."/>
            <person name="Sun H."/>
            <person name="Tunlid A."/>
            <person name="Henrissat B."/>
            <person name="Grigoriev I.V."/>
            <person name="Hibbett D.S."/>
            <person name="Martin F."/>
        </authorList>
    </citation>
    <scope>NUCLEOTIDE SEQUENCE [LARGE SCALE GENOMIC DNA]</scope>
    <source>
        <strain evidence="3">Ve08.2h10</strain>
    </source>
</reference>
<keyword evidence="1" id="KW-0472">Membrane</keyword>
<proteinExistence type="predicted"/>
<sequence length="150" mass="16665">MLGVLWLGMGAWSADIIGYVQCYVLGDLEQQTNNGTMSARTYCYQMKVIEALSWCIFVMFAFFFVIVVALTTRAVVLGRAYAWREHISQLGWFGEWPAYPTEAVYPRGPPYAHGPHYPYAGNYVQQAPGHSIVIQPGMHGGPAMVTQVPG</sequence>
<reference evidence="2 3" key="1">
    <citation type="submission" date="2014-04" db="EMBL/GenBank/DDBJ databases">
        <authorList>
            <consortium name="DOE Joint Genome Institute"/>
            <person name="Kuo A."/>
            <person name="Kohler A."/>
            <person name="Jargeat P."/>
            <person name="Nagy L.G."/>
            <person name="Floudas D."/>
            <person name="Copeland A."/>
            <person name="Barry K.W."/>
            <person name="Cichocki N."/>
            <person name="Veneault-Fourrey C."/>
            <person name="LaButti K."/>
            <person name="Lindquist E.A."/>
            <person name="Lipzen A."/>
            <person name="Lundell T."/>
            <person name="Morin E."/>
            <person name="Murat C."/>
            <person name="Sun H."/>
            <person name="Tunlid A."/>
            <person name="Henrissat B."/>
            <person name="Grigoriev I.V."/>
            <person name="Hibbett D.S."/>
            <person name="Martin F."/>
            <person name="Nordberg H.P."/>
            <person name="Cantor M.N."/>
            <person name="Hua S.X."/>
        </authorList>
    </citation>
    <scope>NUCLEOTIDE SEQUENCE [LARGE SCALE GENOMIC DNA]</scope>
    <source>
        <strain evidence="2 3">Ve08.2h10</strain>
    </source>
</reference>
<keyword evidence="3" id="KW-1185">Reference proteome</keyword>
<evidence type="ECO:0000313" key="3">
    <source>
        <dbReference type="Proteomes" id="UP000054538"/>
    </source>
</evidence>
<dbReference type="EMBL" id="KN824950">
    <property type="protein sequence ID" value="KIK97148.1"/>
    <property type="molecule type" value="Genomic_DNA"/>
</dbReference>
<organism evidence="2 3">
    <name type="scientific">Paxillus rubicundulus Ve08.2h10</name>
    <dbReference type="NCBI Taxonomy" id="930991"/>
    <lineage>
        <taxon>Eukaryota</taxon>
        <taxon>Fungi</taxon>
        <taxon>Dikarya</taxon>
        <taxon>Basidiomycota</taxon>
        <taxon>Agaricomycotina</taxon>
        <taxon>Agaricomycetes</taxon>
        <taxon>Agaricomycetidae</taxon>
        <taxon>Boletales</taxon>
        <taxon>Paxilineae</taxon>
        <taxon>Paxillaceae</taxon>
        <taxon>Paxillus</taxon>
    </lineage>
</organism>
<evidence type="ECO:0000313" key="2">
    <source>
        <dbReference type="EMBL" id="KIK97148.1"/>
    </source>
</evidence>
<dbReference type="STRING" id="930991.A0A0D0DTF8"/>
<keyword evidence="1" id="KW-0812">Transmembrane</keyword>